<comment type="catalytic activity">
    <reaction evidence="5">
        <text>L-proline + NAD(+) = (S)-1-pyrroline-5-carboxylate + NADH + 2 H(+)</text>
        <dbReference type="Rhea" id="RHEA:14105"/>
        <dbReference type="ChEBI" id="CHEBI:15378"/>
        <dbReference type="ChEBI" id="CHEBI:17388"/>
        <dbReference type="ChEBI" id="CHEBI:57540"/>
        <dbReference type="ChEBI" id="CHEBI:57945"/>
        <dbReference type="ChEBI" id="CHEBI:60039"/>
        <dbReference type="EC" id="1.5.1.2"/>
    </reaction>
</comment>
<reference evidence="11 12" key="1">
    <citation type="submission" date="2023-03" db="EMBL/GenBank/DDBJ databases">
        <title>Complete genome sequences of several Auritidibacter ignavus strains isolated from ear infections.</title>
        <authorList>
            <person name="Baehr T."/>
            <person name="Baumhoegger A.M."/>
        </authorList>
    </citation>
    <scope>NUCLEOTIDE SEQUENCE [LARGE SCALE GENOMIC DNA]</scope>
    <source>
        <strain evidence="11 12">BABAE-6</strain>
    </source>
</reference>
<feature type="binding site" evidence="7">
    <location>
        <position position="70"/>
    </location>
    <ligand>
        <name>NADPH</name>
        <dbReference type="ChEBI" id="CHEBI:57783"/>
    </ligand>
</feature>
<dbReference type="InterPro" id="IPR000304">
    <property type="entry name" value="Pyrroline-COOH_reductase"/>
</dbReference>
<dbReference type="NCBIfam" id="TIGR00112">
    <property type="entry name" value="proC"/>
    <property type="match status" value="1"/>
</dbReference>
<dbReference type="Pfam" id="PF14748">
    <property type="entry name" value="P5CR_dimer"/>
    <property type="match status" value="1"/>
</dbReference>
<dbReference type="PANTHER" id="PTHR11645">
    <property type="entry name" value="PYRROLINE-5-CARBOXYLATE REDUCTASE"/>
    <property type="match status" value="1"/>
</dbReference>
<comment type="similarity">
    <text evidence="1 5 8">Belongs to the pyrroline-5-carboxylate reductase family.</text>
</comment>
<dbReference type="Proteomes" id="UP001224674">
    <property type="component" value="Chromosome"/>
</dbReference>
<dbReference type="Gene3D" id="3.40.50.720">
    <property type="entry name" value="NAD(P)-binding Rossmann-like Domain"/>
    <property type="match status" value="1"/>
</dbReference>
<evidence type="ECO:0000256" key="7">
    <source>
        <dbReference type="PIRSR" id="PIRSR000193-1"/>
    </source>
</evidence>
<keyword evidence="5" id="KW-0963">Cytoplasm</keyword>
<evidence type="ECO:0000313" key="11">
    <source>
        <dbReference type="EMBL" id="WGH93038.1"/>
    </source>
</evidence>
<evidence type="ECO:0000256" key="8">
    <source>
        <dbReference type="RuleBase" id="RU003903"/>
    </source>
</evidence>
<feature type="domain" description="Pyrroline-5-carboxylate reductase dimerisation" evidence="10">
    <location>
        <begin position="175"/>
        <end position="278"/>
    </location>
</feature>
<dbReference type="GeneID" id="83695718"/>
<dbReference type="PIRSF" id="PIRSF000193">
    <property type="entry name" value="Pyrrol-5-carb_rd"/>
    <property type="match status" value="1"/>
</dbReference>
<dbReference type="SUPFAM" id="SSF48179">
    <property type="entry name" value="6-phosphogluconate dehydrogenase C-terminal domain-like"/>
    <property type="match status" value="1"/>
</dbReference>
<name>A0AAJ6ALG4_9MICC</name>
<evidence type="ECO:0000313" key="12">
    <source>
        <dbReference type="Proteomes" id="UP001224674"/>
    </source>
</evidence>
<evidence type="ECO:0000256" key="1">
    <source>
        <dbReference type="ARBA" id="ARBA00005525"/>
    </source>
</evidence>
<organism evidence="11 12">
    <name type="scientific">Auritidibacter ignavus</name>
    <dbReference type="NCBI Taxonomy" id="678932"/>
    <lineage>
        <taxon>Bacteria</taxon>
        <taxon>Bacillati</taxon>
        <taxon>Actinomycetota</taxon>
        <taxon>Actinomycetes</taxon>
        <taxon>Micrococcales</taxon>
        <taxon>Micrococcaceae</taxon>
        <taxon>Auritidibacter</taxon>
    </lineage>
</organism>
<dbReference type="RefSeq" id="WP_208392142.1">
    <property type="nucleotide sequence ID" value="NZ_CP122561.1"/>
</dbReference>
<feature type="binding site" evidence="7">
    <location>
        <begin position="16"/>
        <end position="21"/>
    </location>
    <ligand>
        <name>NADP(+)</name>
        <dbReference type="ChEBI" id="CHEBI:58349"/>
    </ligand>
</feature>
<dbReference type="SUPFAM" id="SSF51735">
    <property type="entry name" value="NAD(P)-binding Rossmann-fold domains"/>
    <property type="match status" value="1"/>
</dbReference>
<keyword evidence="12" id="KW-1185">Reference proteome</keyword>
<dbReference type="PANTHER" id="PTHR11645:SF0">
    <property type="entry name" value="PYRROLINE-5-CARBOXYLATE REDUCTASE 3"/>
    <property type="match status" value="1"/>
</dbReference>
<evidence type="ECO:0000256" key="3">
    <source>
        <dbReference type="ARBA" id="ARBA00023002"/>
    </source>
</evidence>
<protein>
    <recommendedName>
        <fullName evidence="5 6">Pyrroline-5-carboxylate reductase</fullName>
        <shortName evidence="5">P5C reductase</shortName>
        <shortName evidence="5">P5CR</shortName>
        <ecNumber evidence="5 6">1.5.1.2</ecNumber>
    </recommendedName>
    <alternativeName>
        <fullName evidence="5">PCA reductase</fullName>
    </alternativeName>
</protein>
<dbReference type="GO" id="GO:0004735">
    <property type="term" value="F:pyrroline-5-carboxylate reductase activity"/>
    <property type="evidence" value="ECO:0007669"/>
    <property type="project" value="UniProtKB-UniRule"/>
</dbReference>
<feature type="domain" description="Pyrroline-5-carboxylate reductase catalytic N-terminal" evidence="9">
    <location>
        <begin position="12"/>
        <end position="112"/>
    </location>
</feature>
<dbReference type="EMBL" id="CP122566">
    <property type="protein sequence ID" value="WGH93038.1"/>
    <property type="molecule type" value="Genomic_DNA"/>
</dbReference>
<evidence type="ECO:0000256" key="6">
    <source>
        <dbReference type="NCBIfam" id="TIGR00112"/>
    </source>
</evidence>
<comment type="catalytic activity">
    <reaction evidence="5 8">
        <text>L-proline + NADP(+) = (S)-1-pyrroline-5-carboxylate + NADPH + 2 H(+)</text>
        <dbReference type="Rhea" id="RHEA:14109"/>
        <dbReference type="ChEBI" id="CHEBI:15378"/>
        <dbReference type="ChEBI" id="CHEBI:17388"/>
        <dbReference type="ChEBI" id="CHEBI:57783"/>
        <dbReference type="ChEBI" id="CHEBI:58349"/>
        <dbReference type="ChEBI" id="CHEBI:60039"/>
        <dbReference type="EC" id="1.5.1.2"/>
    </reaction>
</comment>
<dbReference type="InterPro" id="IPR028939">
    <property type="entry name" value="P5C_Rdtase_cat_N"/>
</dbReference>
<proteinExistence type="inferred from homology"/>
<gene>
    <name evidence="5 11" type="primary">proC</name>
    <name evidence="11" type="ORF">QDX21_12220</name>
</gene>
<comment type="pathway">
    <text evidence="5 8">Amino-acid biosynthesis; L-proline biosynthesis; L-proline from L-glutamate 5-semialdehyde: step 1/1.</text>
</comment>
<evidence type="ECO:0000259" key="10">
    <source>
        <dbReference type="Pfam" id="PF14748"/>
    </source>
</evidence>
<keyword evidence="5 8" id="KW-0028">Amino-acid biosynthesis</keyword>
<evidence type="ECO:0000256" key="5">
    <source>
        <dbReference type="HAMAP-Rule" id="MF_01925"/>
    </source>
</evidence>
<dbReference type="GO" id="GO:0055129">
    <property type="term" value="P:L-proline biosynthetic process"/>
    <property type="evidence" value="ECO:0007669"/>
    <property type="project" value="UniProtKB-UniRule"/>
</dbReference>
<dbReference type="Pfam" id="PF03807">
    <property type="entry name" value="F420_oxidored"/>
    <property type="match status" value="1"/>
</dbReference>
<dbReference type="AlphaFoldDB" id="A0AAJ6ALG4"/>
<evidence type="ECO:0000256" key="4">
    <source>
        <dbReference type="ARBA" id="ARBA00058118"/>
    </source>
</evidence>
<keyword evidence="2 5" id="KW-0521">NADP</keyword>
<dbReference type="PROSITE" id="PS00521">
    <property type="entry name" value="P5CR"/>
    <property type="match status" value="1"/>
</dbReference>
<dbReference type="Gene3D" id="1.10.3730.10">
    <property type="entry name" value="ProC C-terminal domain-like"/>
    <property type="match status" value="1"/>
</dbReference>
<dbReference type="HAMAP" id="MF_01925">
    <property type="entry name" value="P5C_reductase"/>
    <property type="match status" value="1"/>
</dbReference>
<dbReference type="FunFam" id="1.10.3730.10:FF:000001">
    <property type="entry name" value="Pyrroline-5-carboxylate reductase"/>
    <property type="match status" value="1"/>
</dbReference>
<keyword evidence="3 5" id="KW-0560">Oxidoreductase</keyword>
<keyword evidence="5 8" id="KW-0641">Proline biosynthesis</keyword>
<comment type="subcellular location">
    <subcellularLocation>
        <location evidence="5">Cytoplasm</location>
    </subcellularLocation>
</comment>
<dbReference type="InterPro" id="IPR008927">
    <property type="entry name" value="6-PGluconate_DH-like_C_sf"/>
</dbReference>
<dbReference type="GO" id="GO:0005737">
    <property type="term" value="C:cytoplasm"/>
    <property type="evidence" value="ECO:0007669"/>
    <property type="project" value="UniProtKB-SubCell"/>
</dbReference>
<comment type="function">
    <text evidence="4 5">Catalyzes the reduction of 1-pyrroline-5-carboxylate (PCA) to L-proline.</text>
</comment>
<evidence type="ECO:0000259" key="9">
    <source>
        <dbReference type="Pfam" id="PF03807"/>
    </source>
</evidence>
<accession>A0AAJ6ALG4</accession>
<dbReference type="InterPro" id="IPR053790">
    <property type="entry name" value="P5CR-like_CS"/>
</dbReference>
<dbReference type="InterPro" id="IPR036291">
    <property type="entry name" value="NAD(P)-bd_dom_sf"/>
</dbReference>
<dbReference type="EC" id="1.5.1.2" evidence="5 6"/>
<dbReference type="InterPro" id="IPR029036">
    <property type="entry name" value="P5CR_dimer"/>
</dbReference>
<evidence type="ECO:0000256" key="2">
    <source>
        <dbReference type="ARBA" id="ARBA00022857"/>
    </source>
</evidence>
<sequence length="282" mass="28198">MTNAAHQPADVKLAVIGLGHMNTAIVAGYVATGAAPAAIQATTHSIASATAKSEKLGITVVSLDSNPEANRQAVAEADVVLVGTKPADIVPTLSDLAPALPDRAVVVSVAAGITLQAITEAVGADQPVVRCMPNLPLTLGKGVVGMAGNQAVTDRGLAQAEAIFSGSGRVFHVPEDQINLVAAIAGSGPGYIFHITDVLAQAGAQLGLDPETAVELARLTVSGAGAMLGEDGADPKALTDQICTPGGTTEAAVNAMDDSGLQELLVTAVHANIARSEQIANS</sequence>